<evidence type="ECO:0000313" key="8">
    <source>
        <dbReference type="EMBL" id="ORX95900.1"/>
    </source>
</evidence>
<dbReference type="CDD" id="cd00086">
    <property type="entry name" value="homeodomain"/>
    <property type="match status" value="1"/>
</dbReference>
<feature type="non-terminal residue" evidence="8">
    <location>
        <position position="1"/>
    </location>
</feature>
<comment type="caution">
    <text evidence="8">The sequence shown here is derived from an EMBL/GenBank/DDBJ whole genome shotgun (WGS) entry which is preliminary data.</text>
</comment>
<keyword evidence="3 5" id="KW-0371">Homeobox</keyword>
<dbReference type="PANTHER" id="PTHR24324:SF5">
    <property type="entry name" value="HEMATOPOIETICALLY-EXPRESSED HOMEOBOX PROTEIN HHEX"/>
    <property type="match status" value="1"/>
</dbReference>
<dbReference type="Gene3D" id="1.10.10.60">
    <property type="entry name" value="Homeodomain-like"/>
    <property type="match status" value="1"/>
</dbReference>
<sequence length="65" mass="7829">KRRKITPEQLEDLLALFEKTDSPSFEAREKLGKKLNMTNREIQVWFQNRRAKVNRERSEAANRQQ</sequence>
<dbReference type="SUPFAM" id="SSF46689">
    <property type="entry name" value="Homeodomain-like"/>
    <property type="match status" value="1"/>
</dbReference>
<dbReference type="InterPro" id="IPR001356">
    <property type="entry name" value="HD"/>
</dbReference>
<dbReference type="PANTHER" id="PTHR24324">
    <property type="entry name" value="HOMEOBOX PROTEIN HHEX"/>
    <property type="match status" value="1"/>
</dbReference>
<feature type="non-terminal residue" evidence="8">
    <location>
        <position position="65"/>
    </location>
</feature>
<evidence type="ECO:0000256" key="4">
    <source>
        <dbReference type="ARBA" id="ARBA00023242"/>
    </source>
</evidence>
<dbReference type="GO" id="GO:0000978">
    <property type="term" value="F:RNA polymerase II cis-regulatory region sequence-specific DNA binding"/>
    <property type="evidence" value="ECO:0007669"/>
    <property type="project" value="TreeGrafter"/>
</dbReference>
<dbReference type="GO" id="GO:0005634">
    <property type="term" value="C:nucleus"/>
    <property type="evidence" value="ECO:0007669"/>
    <property type="project" value="UniProtKB-SubCell"/>
</dbReference>
<dbReference type="Pfam" id="PF00046">
    <property type="entry name" value="Homeodomain"/>
    <property type="match status" value="1"/>
</dbReference>
<feature type="domain" description="Homeobox" evidence="7">
    <location>
        <begin position="1"/>
        <end position="56"/>
    </location>
</feature>
<keyword evidence="9" id="KW-1185">Reference proteome</keyword>
<dbReference type="GO" id="GO:0006357">
    <property type="term" value="P:regulation of transcription by RNA polymerase II"/>
    <property type="evidence" value="ECO:0007669"/>
    <property type="project" value="TreeGrafter"/>
</dbReference>
<dbReference type="PROSITE" id="PS50071">
    <property type="entry name" value="HOMEOBOX_2"/>
    <property type="match status" value="1"/>
</dbReference>
<evidence type="ECO:0000256" key="3">
    <source>
        <dbReference type="ARBA" id="ARBA00023155"/>
    </source>
</evidence>
<evidence type="ECO:0000256" key="1">
    <source>
        <dbReference type="ARBA" id="ARBA00004123"/>
    </source>
</evidence>
<evidence type="ECO:0000256" key="2">
    <source>
        <dbReference type="ARBA" id="ARBA00023125"/>
    </source>
</evidence>
<comment type="subcellular location">
    <subcellularLocation>
        <location evidence="1 5 6">Nucleus</location>
    </subcellularLocation>
</comment>
<keyword evidence="4 5" id="KW-0539">Nucleus</keyword>
<evidence type="ECO:0000256" key="6">
    <source>
        <dbReference type="RuleBase" id="RU000682"/>
    </source>
</evidence>
<protein>
    <recommendedName>
        <fullName evidence="7">Homeobox domain-containing protein</fullName>
    </recommendedName>
</protein>
<dbReference type="Proteomes" id="UP000193498">
    <property type="component" value="Unassembled WGS sequence"/>
</dbReference>
<gene>
    <name evidence="8" type="ORF">K493DRAFT_194539</name>
</gene>
<name>A0A1Y1YD00_9FUNG</name>
<keyword evidence="2 5" id="KW-0238">DNA-binding</keyword>
<dbReference type="InParanoid" id="A0A1Y1YD00"/>
<dbReference type="SMART" id="SM00389">
    <property type="entry name" value="HOX"/>
    <property type="match status" value="1"/>
</dbReference>
<dbReference type="EMBL" id="MCFE01000165">
    <property type="protein sequence ID" value="ORX95900.1"/>
    <property type="molecule type" value="Genomic_DNA"/>
</dbReference>
<accession>A0A1Y1YD00</accession>
<evidence type="ECO:0000259" key="7">
    <source>
        <dbReference type="PROSITE" id="PS50071"/>
    </source>
</evidence>
<proteinExistence type="predicted"/>
<dbReference type="InterPro" id="IPR051000">
    <property type="entry name" value="Homeobox_DNA-bind_prot"/>
</dbReference>
<feature type="DNA-binding region" description="Homeobox" evidence="5">
    <location>
        <begin position="3"/>
        <end position="57"/>
    </location>
</feature>
<organism evidence="8 9">
    <name type="scientific">Basidiobolus meristosporus CBS 931.73</name>
    <dbReference type="NCBI Taxonomy" id="1314790"/>
    <lineage>
        <taxon>Eukaryota</taxon>
        <taxon>Fungi</taxon>
        <taxon>Fungi incertae sedis</taxon>
        <taxon>Zoopagomycota</taxon>
        <taxon>Entomophthoromycotina</taxon>
        <taxon>Basidiobolomycetes</taxon>
        <taxon>Basidiobolales</taxon>
        <taxon>Basidiobolaceae</taxon>
        <taxon>Basidiobolus</taxon>
    </lineage>
</organism>
<dbReference type="AlphaFoldDB" id="A0A1Y1YD00"/>
<evidence type="ECO:0000313" key="9">
    <source>
        <dbReference type="Proteomes" id="UP000193498"/>
    </source>
</evidence>
<dbReference type="GO" id="GO:0030154">
    <property type="term" value="P:cell differentiation"/>
    <property type="evidence" value="ECO:0007669"/>
    <property type="project" value="TreeGrafter"/>
</dbReference>
<dbReference type="InterPro" id="IPR009057">
    <property type="entry name" value="Homeodomain-like_sf"/>
</dbReference>
<reference evidence="8 9" key="1">
    <citation type="submission" date="2016-07" db="EMBL/GenBank/DDBJ databases">
        <title>Pervasive Adenine N6-methylation of Active Genes in Fungi.</title>
        <authorList>
            <consortium name="DOE Joint Genome Institute"/>
            <person name="Mondo S.J."/>
            <person name="Dannebaum R.O."/>
            <person name="Kuo R.C."/>
            <person name="Labutti K."/>
            <person name="Haridas S."/>
            <person name="Kuo A."/>
            <person name="Salamov A."/>
            <person name="Ahrendt S.R."/>
            <person name="Lipzen A."/>
            <person name="Sullivan W."/>
            <person name="Andreopoulos W.B."/>
            <person name="Clum A."/>
            <person name="Lindquist E."/>
            <person name="Daum C."/>
            <person name="Ramamoorthy G.K."/>
            <person name="Gryganskyi A."/>
            <person name="Culley D."/>
            <person name="Magnuson J.K."/>
            <person name="James T.Y."/>
            <person name="O'Malley M.A."/>
            <person name="Stajich J.E."/>
            <person name="Spatafora J.W."/>
            <person name="Visel A."/>
            <person name="Grigoriev I.V."/>
        </authorList>
    </citation>
    <scope>NUCLEOTIDE SEQUENCE [LARGE SCALE GENOMIC DNA]</scope>
    <source>
        <strain evidence="8 9">CBS 931.73</strain>
    </source>
</reference>
<dbReference type="OrthoDB" id="6159439at2759"/>
<evidence type="ECO:0000256" key="5">
    <source>
        <dbReference type="PROSITE-ProRule" id="PRU00108"/>
    </source>
</evidence>
<dbReference type="STRING" id="1314790.A0A1Y1YD00"/>